<accession>A0A8S3S6H5</accession>
<organism evidence="1 2">
    <name type="scientific">Mytilus edulis</name>
    <name type="common">Blue mussel</name>
    <dbReference type="NCBI Taxonomy" id="6550"/>
    <lineage>
        <taxon>Eukaryota</taxon>
        <taxon>Metazoa</taxon>
        <taxon>Spiralia</taxon>
        <taxon>Lophotrochozoa</taxon>
        <taxon>Mollusca</taxon>
        <taxon>Bivalvia</taxon>
        <taxon>Autobranchia</taxon>
        <taxon>Pteriomorphia</taxon>
        <taxon>Mytilida</taxon>
        <taxon>Mytiloidea</taxon>
        <taxon>Mytilidae</taxon>
        <taxon>Mytilinae</taxon>
        <taxon>Mytilus</taxon>
    </lineage>
</organism>
<dbReference type="Proteomes" id="UP000683360">
    <property type="component" value="Unassembled WGS sequence"/>
</dbReference>
<evidence type="ECO:0000313" key="2">
    <source>
        <dbReference type="Proteomes" id="UP000683360"/>
    </source>
</evidence>
<dbReference type="AlphaFoldDB" id="A0A8S3S6H5"/>
<dbReference type="EMBL" id="CAJPWZ010001500">
    <property type="protein sequence ID" value="CAG2217022.1"/>
    <property type="molecule type" value="Genomic_DNA"/>
</dbReference>
<name>A0A8S3S6H5_MYTED</name>
<comment type="caution">
    <text evidence="1">The sequence shown here is derived from an EMBL/GenBank/DDBJ whole genome shotgun (WGS) entry which is preliminary data.</text>
</comment>
<reference evidence="1" key="1">
    <citation type="submission" date="2021-03" db="EMBL/GenBank/DDBJ databases">
        <authorList>
            <person name="Bekaert M."/>
        </authorList>
    </citation>
    <scope>NUCLEOTIDE SEQUENCE</scope>
</reference>
<proteinExistence type="predicted"/>
<sequence>MLRVVEEGIACDSSNFWLHFKRSGINKDKTNINRIHMEEYIRMPCNNDLLYEDRNSNKTFCQFRGKEDIHINYISFNANAIEQSFDTEEQFMANYWTNPSAYDTKGKLGHLTLDSSTTCCPDFSPPTTYDTVVFKKQIPMTTAINLKVIKTKSTNRASKTKDEKEDIIINQKTRIFILENEINQLKL</sequence>
<protein>
    <submittedName>
        <fullName evidence="1">Uncharacterized protein</fullName>
    </submittedName>
</protein>
<dbReference type="OrthoDB" id="8053712at2759"/>
<keyword evidence="2" id="KW-1185">Reference proteome</keyword>
<evidence type="ECO:0000313" key="1">
    <source>
        <dbReference type="EMBL" id="CAG2217022.1"/>
    </source>
</evidence>
<gene>
    <name evidence="1" type="ORF">MEDL_30685</name>
</gene>